<organism evidence="10 11">
    <name type="scientific">Asaia lannensis NBRC 102526</name>
    <dbReference type="NCBI Taxonomy" id="1307926"/>
    <lineage>
        <taxon>Bacteria</taxon>
        <taxon>Pseudomonadati</taxon>
        <taxon>Pseudomonadota</taxon>
        <taxon>Alphaproteobacteria</taxon>
        <taxon>Acetobacterales</taxon>
        <taxon>Acetobacteraceae</taxon>
        <taxon>Asaia</taxon>
    </lineage>
</organism>
<dbReference type="InterPro" id="IPR002292">
    <property type="entry name" value="Orn/put_carbamltrans"/>
</dbReference>
<gene>
    <name evidence="10" type="primary">argF</name>
    <name evidence="10" type="ORF">NF685_12155</name>
</gene>
<evidence type="ECO:0000256" key="4">
    <source>
        <dbReference type="ARBA" id="ARBA00013007"/>
    </source>
</evidence>
<feature type="binding site" evidence="7">
    <location>
        <begin position="145"/>
        <end position="148"/>
    </location>
    <ligand>
        <name>carbamoyl phosphate</name>
        <dbReference type="ChEBI" id="CHEBI:58228"/>
    </ligand>
</feature>
<feature type="binding site" evidence="7">
    <location>
        <position position="176"/>
    </location>
    <ligand>
        <name>L-ornithine</name>
        <dbReference type="ChEBI" id="CHEBI:46911"/>
    </ligand>
</feature>
<dbReference type="HAMAP" id="MF_01109">
    <property type="entry name" value="OTCase"/>
    <property type="match status" value="1"/>
</dbReference>
<dbReference type="PRINTS" id="PR00100">
    <property type="entry name" value="AOTCASE"/>
</dbReference>
<feature type="domain" description="Aspartate/ornithine carbamoyltransferase carbamoyl-P binding" evidence="9">
    <location>
        <begin position="14"/>
        <end position="158"/>
    </location>
</feature>
<dbReference type="RefSeq" id="WP_222548375.1">
    <property type="nucleotide sequence ID" value="NZ_BAPW01000002.1"/>
</dbReference>
<protein>
    <recommendedName>
        <fullName evidence="4 7">Ornithine carbamoyltransferase</fullName>
        <shortName evidence="7">OTCase</shortName>
        <ecNumber evidence="4 7">2.1.3.3</ecNumber>
    </recommendedName>
</protein>
<dbReference type="InterPro" id="IPR024904">
    <property type="entry name" value="OTCase_ArgI"/>
</dbReference>
<dbReference type="PRINTS" id="PR00102">
    <property type="entry name" value="OTCASE"/>
</dbReference>
<comment type="similarity">
    <text evidence="3 7">Belongs to the aspartate/ornithine carbamoyltransferase superfamily. OTCase family.</text>
</comment>
<keyword evidence="5 7" id="KW-0808">Transferase</keyword>
<evidence type="ECO:0000256" key="1">
    <source>
        <dbReference type="ARBA" id="ARBA00003822"/>
    </source>
</evidence>
<evidence type="ECO:0000313" key="11">
    <source>
        <dbReference type="Proteomes" id="UP001523401"/>
    </source>
</evidence>
<feature type="binding site" evidence="7">
    <location>
        <position position="94"/>
    </location>
    <ligand>
        <name>carbamoyl phosphate</name>
        <dbReference type="ChEBI" id="CHEBI:58228"/>
    </ligand>
</feature>
<dbReference type="EC" id="2.1.3.3" evidence="4 7"/>
<dbReference type="PANTHER" id="PTHR45753">
    <property type="entry name" value="ORNITHINE CARBAMOYLTRANSFERASE, MITOCHONDRIAL"/>
    <property type="match status" value="1"/>
</dbReference>
<comment type="subcellular location">
    <subcellularLocation>
        <location evidence="7">Cytoplasm</location>
    </subcellularLocation>
</comment>
<dbReference type="PANTHER" id="PTHR45753:SF3">
    <property type="entry name" value="ORNITHINE TRANSCARBAMYLASE, MITOCHONDRIAL"/>
    <property type="match status" value="1"/>
</dbReference>
<feature type="binding site" evidence="7">
    <location>
        <position position="236"/>
    </location>
    <ligand>
        <name>L-ornithine</name>
        <dbReference type="ChEBI" id="CHEBI:46911"/>
    </ligand>
</feature>
<evidence type="ECO:0000259" key="9">
    <source>
        <dbReference type="Pfam" id="PF02729"/>
    </source>
</evidence>
<comment type="catalytic activity">
    <reaction evidence="6 7">
        <text>carbamoyl phosphate + L-ornithine = L-citrulline + phosphate + H(+)</text>
        <dbReference type="Rhea" id="RHEA:19513"/>
        <dbReference type="ChEBI" id="CHEBI:15378"/>
        <dbReference type="ChEBI" id="CHEBI:43474"/>
        <dbReference type="ChEBI" id="CHEBI:46911"/>
        <dbReference type="ChEBI" id="CHEBI:57743"/>
        <dbReference type="ChEBI" id="CHEBI:58228"/>
        <dbReference type="EC" id="2.1.3.3"/>
    </reaction>
</comment>
<evidence type="ECO:0000256" key="3">
    <source>
        <dbReference type="ARBA" id="ARBA00007805"/>
    </source>
</evidence>
<evidence type="ECO:0000256" key="6">
    <source>
        <dbReference type="ARBA" id="ARBA00048772"/>
    </source>
</evidence>
<dbReference type="EMBL" id="JAMXQU010000010">
    <property type="protein sequence ID" value="MCO6160785.1"/>
    <property type="molecule type" value="Genomic_DNA"/>
</dbReference>
<dbReference type="Proteomes" id="UP001523401">
    <property type="component" value="Unassembled WGS sequence"/>
</dbReference>
<keyword evidence="7" id="KW-0963">Cytoplasm</keyword>
<evidence type="ECO:0000259" key="8">
    <source>
        <dbReference type="Pfam" id="PF00185"/>
    </source>
</evidence>
<sequence length="329" mass="36028">MSNGTDHSASSAIRHFLDLRDLDSATLRDIIDVGRAVKAMQDNRRVPMHPDHPLAGRSMGLMLSKPSTRTRLSFEVGMRQLGGDVSVLSPTDMQIGRGESLADTARVLSRFLDVLVVRTGETAMVDELVRWSSIPVVNGLTPDSHPVQILADIMTYEEHRGPVAGSHWAWIGDGNNVAVSLIEGAVRFGFSLTLATPESMKPRQEVLDWAASEGGRIRLVHDPVEAVRDASCVVTDTWTSMSDSESAARLETLRPYQVNTALMQKAAPNALFMHCLPAHIGEEVTEDVFESSASVVFDEAENRLHAQKGLLLWVLGGTNWRDFGKPARP</sequence>
<dbReference type="Pfam" id="PF00185">
    <property type="entry name" value="OTCace"/>
    <property type="match status" value="1"/>
</dbReference>
<dbReference type="InterPro" id="IPR036901">
    <property type="entry name" value="Asp/Orn_carbamoylTrfase_sf"/>
</dbReference>
<dbReference type="NCBIfam" id="NF001986">
    <property type="entry name" value="PRK00779.1"/>
    <property type="match status" value="1"/>
</dbReference>
<feature type="domain" description="Aspartate/ornithine carbamoyltransferase Asp/Orn-binding" evidence="8">
    <location>
        <begin position="165"/>
        <end position="313"/>
    </location>
</feature>
<reference evidence="10 11" key="1">
    <citation type="submission" date="2022-06" db="EMBL/GenBank/DDBJ databases">
        <title>Whole-genome of Asaia lannensis strain LMG 27011T.</title>
        <authorList>
            <person name="Sombolestani A."/>
        </authorList>
    </citation>
    <scope>NUCLEOTIDE SEQUENCE [LARGE SCALE GENOMIC DNA]</scope>
    <source>
        <strain evidence="10 11">NBRC 102526</strain>
    </source>
</reference>
<evidence type="ECO:0000256" key="5">
    <source>
        <dbReference type="ARBA" id="ARBA00022679"/>
    </source>
</evidence>
<proteinExistence type="inferred from homology"/>
<evidence type="ECO:0000256" key="7">
    <source>
        <dbReference type="HAMAP-Rule" id="MF_01109"/>
    </source>
</evidence>
<dbReference type="GO" id="GO:0004585">
    <property type="term" value="F:ornithine carbamoyltransferase activity"/>
    <property type="evidence" value="ECO:0007669"/>
    <property type="project" value="UniProtKB-EC"/>
</dbReference>
<feature type="binding site" evidence="7">
    <location>
        <begin position="240"/>
        <end position="241"/>
    </location>
    <ligand>
        <name>L-ornithine</name>
        <dbReference type="ChEBI" id="CHEBI:46911"/>
    </ligand>
</feature>
<feature type="binding site" evidence="7">
    <location>
        <begin position="275"/>
        <end position="276"/>
    </location>
    <ligand>
        <name>carbamoyl phosphate</name>
        <dbReference type="ChEBI" id="CHEBI:58228"/>
    </ligand>
</feature>
<evidence type="ECO:0000313" key="10">
    <source>
        <dbReference type="EMBL" id="MCO6160785.1"/>
    </source>
</evidence>
<evidence type="ECO:0000256" key="2">
    <source>
        <dbReference type="ARBA" id="ARBA00004975"/>
    </source>
</evidence>
<dbReference type="InterPro" id="IPR006131">
    <property type="entry name" value="Asp_carbamoyltransf_Asp/Orn-bd"/>
</dbReference>
<feature type="binding site" evidence="7">
    <location>
        <position position="303"/>
    </location>
    <ligand>
        <name>carbamoyl phosphate</name>
        <dbReference type="ChEBI" id="CHEBI:58228"/>
    </ligand>
</feature>
<feature type="binding site" evidence="7">
    <location>
        <position position="118"/>
    </location>
    <ligand>
        <name>carbamoyl phosphate</name>
        <dbReference type="ChEBI" id="CHEBI:58228"/>
    </ligand>
</feature>
<dbReference type="InterPro" id="IPR006132">
    <property type="entry name" value="Asp/Orn_carbamoyltranf_P-bd"/>
</dbReference>
<comment type="function">
    <text evidence="1">Reversibly catalyzes the transfer of the carbamoyl group from carbamoyl phosphate (CP) to the N(epsilon) atom of ornithine (ORN) to produce L-citrulline.</text>
</comment>
<keyword evidence="11" id="KW-1185">Reference proteome</keyword>
<comment type="caution">
    <text evidence="10">The sequence shown here is derived from an EMBL/GenBank/DDBJ whole genome shotgun (WGS) entry which is preliminary data.</text>
</comment>
<accession>A0ABT1CIW6</accession>
<dbReference type="InterPro" id="IPR006130">
    <property type="entry name" value="Asp/Orn_carbamoylTrfase"/>
</dbReference>
<comment type="pathway">
    <text evidence="2">Amino-acid biosynthesis; L-arginine biosynthesis; L-arginine from L-ornithine and carbamoyl phosphate: step 1/3.</text>
</comment>
<name>A0ABT1CIW6_9PROT</name>
<dbReference type="Pfam" id="PF02729">
    <property type="entry name" value="OTCace_N"/>
    <property type="match status" value="1"/>
</dbReference>
<dbReference type="NCBIfam" id="TIGR00658">
    <property type="entry name" value="orni_carb_tr"/>
    <property type="match status" value="1"/>
</dbReference>
<feature type="binding site" evidence="7">
    <location>
        <begin position="67"/>
        <end position="70"/>
    </location>
    <ligand>
        <name>carbamoyl phosphate</name>
        <dbReference type="ChEBI" id="CHEBI:58228"/>
    </ligand>
</feature>
<dbReference type="Gene3D" id="3.40.50.1370">
    <property type="entry name" value="Aspartate/ornithine carbamoyltransferase"/>
    <property type="match status" value="2"/>
</dbReference>
<dbReference type="SUPFAM" id="SSF53671">
    <property type="entry name" value="Aspartate/ornithine carbamoyltransferase"/>
    <property type="match status" value="1"/>
</dbReference>